<dbReference type="STRING" id="526218.Sterm_0485"/>
<dbReference type="Pfam" id="PF03460">
    <property type="entry name" value="NIR_SIR_ferr"/>
    <property type="match status" value="1"/>
</dbReference>
<dbReference type="GO" id="GO:0046872">
    <property type="term" value="F:metal ion binding"/>
    <property type="evidence" value="ECO:0007669"/>
    <property type="project" value="UniProtKB-KW"/>
</dbReference>
<dbReference type="InterPro" id="IPR006067">
    <property type="entry name" value="NO2/SO3_Rdtase_4Fe4S_dom"/>
</dbReference>
<evidence type="ECO:0000256" key="3">
    <source>
        <dbReference type="ARBA" id="ARBA00022723"/>
    </source>
</evidence>
<protein>
    <submittedName>
        <fullName evidence="9">Sulfite reductase (Ferredoxin)</fullName>
        <ecNumber evidence="9">1.8.7.1</ecNumber>
    </submittedName>
</protein>
<name>D1AMY4_SEBTE</name>
<dbReference type="SUPFAM" id="SSF55124">
    <property type="entry name" value="Nitrite/Sulfite reductase N-terminal domain-like"/>
    <property type="match status" value="1"/>
</dbReference>
<feature type="domain" description="Nitrite/sulphite reductase 4Fe-4S" evidence="7">
    <location>
        <begin position="107"/>
        <end position="252"/>
    </location>
</feature>
<reference evidence="10" key="1">
    <citation type="submission" date="2009-09" db="EMBL/GenBank/DDBJ databases">
        <title>The complete chromosome of Sebaldella termitidis ATCC 33386.</title>
        <authorList>
            <consortium name="US DOE Joint Genome Institute (JGI-PGF)"/>
            <person name="Lucas S."/>
            <person name="Copeland A."/>
            <person name="Lapidus A."/>
            <person name="Glavina del Rio T."/>
            <person name="Dalin E."/>
            <person name="Tice H."/>
            <person name="Bruce D."/>
            <person name="Goodwin L."/>
            <person name="Pitluck S."/>
            <person name="Kyrpides N."/>
            <person name="Mavromatis K."/>
            <person name="Ivanova N."/>
            <person name="Mikhailova N."/>
            <person name="Sims D."/>
            <person name="Meincke L."/>
            <person name="Brettin T."/>
            <person name="Detter J.C."/>
            <person name="Han C."/>
            <person name="Larimer F."/>
            <person name="Land M."/>
            <person name="Hauser L."/>
            <person name="Markowitz V."/>
            <person name="Cheng J.F."/>
            <person name="Hugenholtz P."/>
            <person name="Woyke T."/>
            <person name="Wu D."/>
            <person name="Eisen J.A."/>
        </authorList>
    </citation>
    <scope>NUCLEOTIDE SEQUENCE [LARGE SCALE GENOMIC DNA]</scope>
    <source>
        <strain evidence="10">ATCC 33386 / NCTC 11300</strain>
    </source>
</reference>
<dbReference type="eggNOG" id="COG0155">
    <property type="taxonomic scope" value="Bacteria"/>
</dbReference>
<dbReference type="EMBL" id="CP001739">
    <property type="protein sequence ID" value="ACZ07360.1"/>
    <property type="molecule type" value="Genomic_DNA"/>
</dbReference>
<evidence type="ECO:0000313" key="9">
    <source>
        <dbReference type="EMBL" id="ACZ07360.1"/>
    </source>
</evidence>
<keyword evidence="3" id="KW-0479">Metal-binding</keyword>
<dbReference type="GO" id="GO:0020037">
    <property type="term" value="F:heme binding"/>
    <property type="evidence" value="ECO:0007669"/>
    <property type="project" value="InterPro"/>
</dbReference>
<dbReference type="PANTHER" id="PTHR32439">
    <property type="entry name" value="FERREDOXIN--NITRITE REDUCTASE, CHLOROPLASTIC"/>
    <property type="match status" value="1"/>
</dbReference>
<proteinExistence type="predicted"/>
<dbReference type="KEGG" id="str:Sterm_0485"/>
<dbReference type="HOGENOM" id="CLU_015667_1_1_0"/>
<evidence type="ECO:0000256" key="4">
    <source>
        <dbReference type="ARBA" id="ARBA00023002"/>
    </source>
</evidence>
<keyword evidence="5" id="KW-0408">Iron</keyword>
<accession>D1AMY4</accession>
<feature type="domain" description="Nitrite/Sulfite reductase ferredoxin-like" evidence="8">
    <location>
        <begin position="34"/>
        <end position="97"/>
    </location>
</feature>
<evidence type="ECO:0000256" key="6">
    <source>
        <dbReference type="ARBA" id="ARBA00023014"/>
    </source>
</evidence>
<dbReference type="EC" id="1.8.7.1" evidence="9"/>
<keyword evidence="4 9" id="KW-0560">Oxidoreductase</keyword>
<evidence type="ECO:0000313" key="10">
    <source>
        <dbReference type="Proteomes" id="UP000000845"/>
    </source>
</evidence>
<dbReference type="InterPro" id="IPR051329">
    <property type="entry name" value="NIR_SIR_4Fe-4S"/>
</dbReference>
<dbReference type="InterPro" id="IPR036136">
    <property type="entry name" value="Nit/Sulf_reduc_fer-like_dom_sf"/>
</dbReference>
<dbReference type="Pfam" id="PF01077">
    <property type="entry name" value="NIR_SIR"/>
    <property type="match status" value="1"/>
</dbReference>
<dbReference type="Proteomes" id="UP000000845">
    <property type="component" value="Chromosome"/>
</dbReference>
<dbReference type="GO" id="GO:0050311">
    <property type="term" value="F:sulfite reductase (ferredoxin) activity"/>
    <property type="evidence" value="ECO:0007669"/>
    <property type="project" value="UniProtKB-EC"/>
</dbReference>
<dbReference type="PANTHER" id="PTHR32439:SF9">
    <property type="entry name" value="BLR3264 PROTEIN"/>
    <property type="match status" value="1"/>
</dbReference>
<dbReference type="InterPro" id="IPR045854">
    <property type="entry name" value="NO2/SO3_Rdtase_4Fe4S_sf"/>
</dbReference>
<keyword evidence="1" id="KW-0004">4Fe-4S</keyword>
<dbReference type="Gene3D" id="3.90.480.10">
    <property type="entry name" value="Sulfite Reductase Hemoprotein,Domain 2"/>
    <property type="match status" value="1"/>
</dbReference>
<dbReference type="AlphaFoldDB" id="D1AMY4"/>
<reference evidence="9 10" key="2">
    <citation type="journal article" date="2010" name="Stand. Genomic Sci.">
        <title>Complete genome sequence of Sebaldella termitidis type strain (NCTC 11300).</title>
        <authorList>
            <person name="Harmon-Smith M."/>
            <person name="Celia L."/>
            <person name="Chertkov O."/>
            <person name="Lapidus A."/>
            <person name="Copeland A."/>
            <person name="Glavina Del Rio T."/>
            <person name="Nolan M."/>
            <person name="Lucas S."/>
            <person name="Tice H."/>
            <person name="Cheng J.F."/>
            <person name="Han C."/>
            <person name="Detter J.C."/>
            <person name="Bruce D."/>
            <person name="Goodwin L."/>
            <person name="Pitluck S."/>
            <person name="Pati A."/>
            <person name="Liolios K."/>
            <person name="Ivanova N."/>
            <person name="Mavromatis K."/>
            <person name="Mikhailova N."/>
            <person name="Chen A."/>
            <person name="Palaniappan K."/>
            <person name="Land M."/>
            <person name="Hauser L."/>
            <person name="Chang Y.J."/>
            <person name="Jeffries C.D."/>
            <person name="Brettin T."/>
            <person name="Goker M."/>
            <person name="Beck B."/>
            <person name="Bristow J."/>
            <person name="Eisen J.A."/>
            <person name="Markowitz V."/>
            <person name="Hugenholtz P."/>
            <person name="Kyrpides N.C."/>
            <person name="Klenk H.P."/>
            <person name="Chen F."/>
        </authorList>
    </citation>
    <scope>NUCLEOTIDE SEQUENCE [LARGE SCALE GENOMIC DNA]</scope>
    <source>
        <strain evidence="10">ATCC 33386 / NCTC 11300</strain>
    </source>
</reference>
<organism evidence="9 10">
    <name type="scientific">Sebaldella termitidis (strain ATCC 33386 / NCTC 11300)</name>
    <dbReference type="NCBI Taxonomy" id="526218"/>
    <lineage>
        <taxon>Bacteria</taxon>
        <taxon>Fusobacteriati</taxon>
        <taxon>Fusobacteriota</taxon>
        <taxon>Fusobacteriia</taxon>
        <taxon>Fusobacteriales</taxon>
        <taxon>Leptotrichiaceae</taxon>
        <taxon>Sebaldella</taxon>
    </lineage>
</organism>
<evidence type="ECO:0000259" key="7">
    <source>
        <dbReference type="Pfam" id="PF01077"/>
    </source>
</evidence>
<evidence type="ECO:0000256" key="1">
    <source>
        <dbReference type="ARBA" id="ARBA00022485"/>
    </source>
</evidence>
<evidence type="ECO:0000259" key="8">
    <source>
        <dbReference type="Pfam" id="PF03460"/>
    </source>
</evidence>
<dbReference type="InterPro" id="IPR005117">
    <property type="entry name" value="NiRdtase/SiRdtase_haem-b_fer"/>
</dbReference>
<dbReference type="RefSeq" id="WP_012859958.1">
    <property type="nucleotide sequence ID" value="NC_013517.1"/>
</dbReference>
<keyword evidence="10" id="KW-1185">Reference proteome</keyword>
<evidence type="ECO:0000256" key="5">
    <source>
        <dbReference type="ARBA" id="ARBA00023004"/>
    </source>
</evidence>
<dbReference type="PRINTS" id="PR00397">
    <property type="entry name" value="SIROHAEM"/>
</dbReference>
<dbReference type="InterPro" id="IPR006066">
    <property type="entry name" value="NO2/SO3_Rdtase_FeS/sirohaem_BS"/>
</dbReference>
<dbReference type="GO" id="GO:0051539">
    <property type="term" value="F:4 iron, 4 sulfur cluster binding"/>
    <property type="evidence" value="ECO:0007669"/>
    <property type="project" value="UniProtKB-KW"/>
</dbReference>
<evidence type="ECO:0000256" key="2">
    <source>
        <dbReference type="ARBA" id="ARBA00022617"/>
    </source>
</evidence>
<keyword evidence="6" id="KW-0411">Iron-sulfur</keyword>
<dbReference type="Gene3D" id="3.30.413.10">
    <property type="entry name" value="Sulfite Reductase Hemoprotein, domain 1"/>
    <property type="match status" value="2"/>
</dbReference>
<dbReference type="SUPFAM" id="SSF56014">
    <property type="entry name" value="Nitrite and sulphite reductase 4Fe-4S domain-like"/>
    <property type="match status" value="2"/>
</dbReference>
<keyword evidence="2" id="KW-0349">Heme</keyword>
<gene>
    <name evidence="9" type="ordered locus">Sterm_0485</name>
</gene>
<sequence>MDIYNFLNVLDIINTEKGETEFSKIRSSYGVYLERTGNFMVRGRVNSGEITPEQGIKLISLGRRLNKESIHITTRQDIQFHDISKEELKITAKELEELGFSVVGTGGNTIRNIVISPKSGYENEEFDVSVHVKEVSKKLKDAGIKNDFPRKYKIAFSNNETDDINAQINDLGFIAIKKNDIKGFKVYGGGGMGKNPRQGILLQDFITEEEVYVSITAMAELFNKYGNRENKHKARIRYILDNFGETKFKEEYLKLFFEKSKEKDLKLNLDNSSNKFEYTNKENLYLHPLHGKLKINDLEKIIIFIKEIKYKTKIRLTNTQGLYILGLNKEDKKKGEEIFYDLYNQHKVLSLTACTGASTCTLGFLKTDILVKEIIEFLKTKNEKVLEILPNIGISGCINSCGQHLIFPIGFMGKKRKTENGNQLDIYEIFLGGRRAEVLKIGESYGDIERSKIKDFLFYLGEKILESKKDYQTFVDENKIEIENFLNYFK</sequence>